<feature type="domain" description="Chitin-binding type-2" evidence="7">
    <location>
        <begin position="27"/>
        <end position="86"/>
    </location>
</feature>
<dbReference type="RefSeq" id="XP_001358099.3">
    <property type="nucleotide sequence ID" value="XM_001358062.4"/>
</dbReference>
<dbReference type="GO" id="GO:0008061">
    <property type="term" value="F:chitin binding"/>
    <property type="evidence" value="ECO:0007669"/>
    <property type="project" value="UniProtKB-KW"/>
</dbReference>
<keyword evidence="8" id="KW-1185">Reference proteome</keyword>
<feature type="chain" id="PRO_5026076290" description="Chitin-binding type-2 domain-containing protein" evidence="6">
    <location>
        <begin position="25"/>
        <end position="240"/>
    </location>
</feature>
<dbReference type="PANTHER" id="PTHR23301:SF0">
    <property type="entry name" value="CHITIN-BINDING TYPE-2 DOMAIN-CONTAINING PROTEIN-RELATED"/>
    <property type="match status" value="1"/>
</dbReference>
<dbReference type="AlphaFoldDB" id="A0A6I8UMX7"/>
<keyword evidence="1" id="KW-0147">Chitin-binding</keyword>
<evidence type="ECO:0000259" key="7">
    <source>
        <dbReference type="PROSITE" id="PS50940"/>
    </source>
</evidence>
<organism evidence="8 9">
    <name type="scientific">Drosophila pseudoobscura pseudoobscura</name>
    <name type="common">Fruit fly</name>
    <dbReference type="NCBI Taxonomy" id="46245"/>
    <lineage>
        <taxon>Eukaryota</taxon>
        <taxon>Metazoa</taxon>
        <taxon>Ecdysozoa</taxon>
        <taxon>Arthropoda</taxon>
        <taxon>Hexapoda</taxon>
        <taxon>Insecta</taxon>
        <taxon>Pterygota</taxon>
        <taxon>Neoptera</taxon>
        <taxon>Endopterygota</taxon>
        <taxon>Diptera</taxon>
        <taxon>Brachycera</taxon>
        <taxon>Muscomorpha</taxon>
        <taxon>Ephydroidea</taxon>
        <taxon>Drosophilidae</taxon>
        <taxon>Drosophila</taxon>
        <taxon>Sophophora</taxon>
    </lineage>
</organism>
<evidence type="ECO:0000256" key="3">
    <source>
        <dbReference type="ARBA" id="ARBA00022737"/>
    </source>
</evidence>
<dbReference type="KEGG" id="dpo:4800910"/>
<reference evidence="9" key="2">
    <citation type="submission" date="2025-08" db="UniProtKB">
        <authorList>
            <consortium name="RefSeq"/>
        </authorList>
    </citation>
    <scope>IDENTIFICATION</scope>
    <source>
        <strain evidence="9">MV-25-SWS-2005</strain>
        <tissue evidence="9">Whole body</tissue>
    </source>
</reference>
<dbReference type="InParanoid" id="A0A6I8UMX7"/>
<gene>
    <name evidence="9" type="primary">LOC4800910</name>
</gene>
<evidence type="ECO:0000256" key="2">
    <source>
        <dbReference type="ARBA" id="ARBA00022729"/>
    </source>
</evidence>
<dbReference type="InterPro" id="IPR002557">
    <property type="entry name" value="Chitin-bd_dom"/>
</dbReference>
<evidence type="ECO:0000313" key="9">
    <source>
        <dbReference type="RefSeq" id="XP_001358099.3"/>
    </source>
</evidence>
<evidence type="ECO:0000256" key="6">
    <source>
        <dbReference type="SAM" id="SignalP"/>
    </source>
</evidence>
<reference evidence="8" key="1">
    <citation type="submission" date="2024-06" db="UniProtKB">
        <authorList>
            <consortium name="RefSeq"/>
        </authorList>
    </citation>
    <scope>NUCLEOTIDE SEQUENCE [LARGE SCALE GENOMIC DNA]</scope>
    <source>
        <strain evidence="8">MV2-25</strain>
    </source>
</reference>
<dbReference type="Pfam" id="PF01607">
    <property type="entry name" value="CBM_14"/>
    <property type="match status" value="2"/>
</dbReference>
<sequence length="240" mass="26825">MSTKSSISWFHMALVTFVGYRTLALDYEECASAPKLGVYVASHSNCSKYIYCAGAGSFEAECLGEHYYDDITERCVDRALVKRCQAKGSDLAASTTESPANRETLTDLIVNTTKSPQPLAITLRLLQNAGPCYPYMVCYEGAGLAKTCTPAQLVSCVQRQPARSIISCLTGVYGFIPHPSNCAYFYYCSNGYKIIHRCPLNYTWNYEQRSCVQRSQQKCYSQALRLRKRYPSKPLPNTAQ</sequence>
<dbReference type="PROSITE" id="PS50940">
    <property type="entry name" value="CHIT_BIND_II"/>
    <property type="match status" value="2"/>
</dbReference>
<dbReference type="InterPro" id="IPR036508">
    <property type="entry name" value="Chitin-bd_dom_sf"/>
</dbReference>
<protein>
    <recommendedName>
        <fullName evidence="7">Chitin-binding type-2 domain-containing protein</fullName>
    </recommendedName>
</protein>
<evidence type="ECO:0000313" key="8">
    <source>
        <dbReference type="Proteomes" id="UP000001819"/>
    </source>
</evidence>
<evidence type="ECO:0000256" key="5">
    <source>
        <dbReference type="ARBA" id="ARBA00023180"/>
    </source>
</evidence>
<dbReference type="PANTHER" id="PTHR23301">
    <property type="entry name" value="CHITIN BINDING PERITROPHIN-A"/>
    <property type="match status" value="1"/>
</dbReference>
<evidence type="ECO:0000256" key="4">
    <source>
        <dbReference type="ARBA" id="ARBA00023157"/>
    </source>
</evidence>
<keyword evidence="2 6" id="KW-0732">Signal</keyword>
<dbReference type="SUPFAM" id="SSF57625">
    <property type="entry name" value="Invertebrate chitin-binding proteins"/>
    <property type="match status" value="2"/>
</dbReference>
<accession>A0A6I8UMX7</accession>
<proteinExistence type="predicted"/>
<keyword evidence="3" id="KW-0677">Repeat</keyword>
<name>A0A6I8UMX7_DROPS</name>
<dbReference type="Gene3D" id="2.170.140.10">
    <property type="entry name" value="Chitin binding domain"/>
    <property type="match status" value="2"/>
</dbReference>
<feature type="domain" description="Chitin-binding type-2" evidence="7">
    <location>
        <begin position="165"/>
        <end position="221"/>
    </location>
</feature>
<evidence type="ECO:0000256" key="1">
    <source>
        <dbReference type="ARBA" id="ARBA00022669"/>
    </source>
</evidence>
<dbReference type="Proteomes" id="UP000001819">
    <property type="component" value="Chromosome 2"/>
</dbReference>
<feature type="signal peptide" evidence="6">
    <location>
        <begin position="1"/>
        <end position="24"/>
    </location>
</feature>
<dbReference type="InterPro" id="IPR051940">
    <property type="entry name" value="Chitin_bind-dev_reg"/>
</dbReference>
<dbReference type="SMART" id="SM00494">
    <property type="entry name" value="ChtBD2"/>
    <property type="match status" value="2"/>
</dbReference>
<keyword evidence="4" id="KW-1015">Disulfide bond</keyword>
<dbReference type="GO" id="GO:0005576">
    <property type="term" value="C:extracellular region"/>
    <property type="evidence" value="ECO:0007669"/>
    <property type="project" value="InterPro"/>
</dbReference>
<keyword evidence="5" id="KW-0325">Glycoprotein</keyword>